<gene>
    <name evidence="2" type="ORF">NET02_05335</name>
</gene>
<accession>A0AA42B9G3</accession>
<dbReference type="Pfam" id="PF09819">
    <property type="entry name" value="ABC_cobalt"/>
    <property type="match status" value="1"/>
</dbReference>
<evidence type="ECO:0000313" key="2">
    <source>
        <dbReference type="EMBL" id="MCM8748561.1"/>
    </source>
</evidence>
<evidence type="ECO:0000256" key="1">
    <source>
        <dbReference type="SAM" id="Phobius"/>
    </source>
</evidence>
<dbReference type="RefSeq" id="WP_284056343.1">
    <property type="nucleotide sequence ID" value="NZ_JAMSLR010000003.1"/>
</dbReference>
<protein>
    <submittedName>
        <fullName evidence="2">ECF transporter S component</fullName>
    </submittedName>
</protein>
<feature type="transmembrane region" description="Helical" evidence="1">
    <location>
        <begin position="12"/>
        <end position="32"/>
    </location>
</feature>
<name>A0AA42B9G3_9BACT</name>
<keyword evidence="1" id="KW-0472">Membrane</keyword>
<reference evidence="2" key="1">
    <citation type="submission" date="2022-06" db="EMBL/GenBank/DDBJ databases">
        <title>CFH 74404 Thermomicrobiaceae sp.</title>
        <authorList>
            <person name="Ming H."/>
            <person name="Li W.-J."/>
            <person name="Zhao Z."/>
        </authorList>
    </citation>
    <scope>NUCLEOTIDE SEQUENCE</scope>
    <source>
        <strain evidence="2">CFH 74404</strain>
    </source>
</reference>
<evidence type="ECO:0000313" key="3">
    <source>
        <dbReference type="Proteomes" id="UP001165306"/>
    </source>
</evidence>
<feature type="transmembrane region" description="Helical" evidence="1">
    <location>
        <begin position="150"/>
        <end position="172"/>
    </location>
</feature>
<organism evidence="2 3">
    <name type="scientific">Thermalbibacter longus</name>
    <dbReference type="NCBI Taxonomy" id="2951981"/>
    <lineage>
        <taxon>Bacteria</taxon>
        <taxon>Pseudomonadati</taxon>
        <taxon>Thermomicrobiota</taxon>
        <taxon>Thermomicrobia</taxon>
        <taxon>Thermomicrobiales</taxon>
        <taxon>Thermomicrobiaceae</taxon>
        <taxon>Thermalbibacter</taxon>
    </lineage>
</organism>
<dbReference type="EMBL" id="JAMSLR010000003">
    <property type="protein sequence ID" value="MCM8748561.1"/>
    <property type="molecule type" value="Genomic_DNA"/>
</dbReference>
<feature type="transmembrane region" description="Helical" evidence="1">
    <location>
        <begin position="44"/>
        <end position="64"/>
    </location>
</feature>
<keyword evidence="1" id="KW-0812">Transmembrane</keyword>
<dbReference type="AlphaFoldDB" id="A0AA42B9G3"/>
<sequence length="194" mass="20796">MRRLLQPWTTAEILVVATMGIAIGLIWVPWTWFYQATAAVLGPWAAHFVGGFWLIGGVITPYIVRKPGAALLGELIAALAEMPLTPWGAIVLIAGLIEGGACELFFLATGYRRFSLPWLMGAAAFGGLAFSLLYLYPIQGWGRLAIEAQVLYTLMRMAGAAILAGGGAKLIADALVPTGVLDAFPIARERRPEI</sequence>
<feature type="transmembrane region" description="Helical" evidence="1">
    <location>
        <begin position="76"/>
        <end position="97"/>
    </location>
</feature>
<keyword evidence="3" id="KW-1185">Reference proteome</keyword>
<proteinExistence type="predicted"/>
<keyword evidence="1" id="KW-1133">Transmembrane helix</keyword>
<dbReference type="InterPro" id="IPR017195">
    <property type="entry name" value="ABC_thiamin-permease_prd"/>
</dbReference>
<dbReference type="Proteomes" id="UP001165306">
    <property type="component" value="Unassembled WGS sequence"/>
</dbReference>
<feature type="transmembrane region" description="Helical" evidence="1">
    <location>
        <begin position="117"/>
        <end position="138"/>
    </location>
</feature>
<comment type="caution">
    <text evidence="2">The sequence shown here is derived from an EMBL/GenBank/DDBJ whole genome shotgun (WGS) entry which is preliminary data.</text>
</comment>